<dbReference type="HOGENOM" id="CLU_3300296_0_0_1"/>
<dbReference type="EnsemblPlants" id="KQL13288">
    <property type="protein sequence ID" value="KQL13288"/>
    <property type="gene ID" value="SETIT_025490mg"/>
</dbReference>
<sequence length="40" mass="4977">MPWGDFRLWTREYPSTWDLMKLHYVDRKVLHITSAVGKRW</sequence>
<reference evidence="2" key="1">
    <citation type="journal article" date="2012" name="Nat. Biotechnol.">
        <title>Reference genome sequence of the model plant Setaria.</title>
        <authorList>
            <person name="Bennetzen J.L."/>
            <person name="Schmutz J."/>
            <person name="Wang H."/>
            <person name="Percifield R."/>
            <person name="Hawkins J."/>
            <person name="Pontaroli A.C."/>
            <person name="Estep M."/>
            <person name="Feng L."/>
            <person name="Vaughn J.N."/>
            <person name="Grimwood J."/>
            <person name="Jenkins J."/>
            <person name="Barry K."/>
            <person name="Lindquist E."/>
            <person name="Hellsten U."/>
            <person name="Deshpande S."/>
            <person name="Wang X."/>
            <person name="Wu X."/>
            <person name="Mitros T."/>
            <person name="Triplett J."/>
            <person name="Yang X."/>
            <person name="Ye C.Y."/>
            <person name="Mauro-Herrera M."/>
            <person name="Wang L."/>
            <person name="Li P."/>
            <person name="Sharma M."/>
            <person name="Sharma R."/>
            <person name="Ronald P.C."/>
            <person name="Panaud O."/>
            <person name="Kellogg E.A."/>
            <person name="Brutnell T.P."/>
            <person name="Doust A.N."/>
            <person name="Tuskan G.A."/>
            <person name="Rokhsar D."/>
            <person name="Devos K.M."/>
        </authorList>
    </citation>
    <scope>NUCLEOTIDE SEQUENCE [LARGE SCALE GENOMIC DNA]</scope>
    <source>
        <strain evidence="2">cv. Yugu1</strain>
    </source>
</reference>
<dbReference type="Gramene" id="KQL13288">
    <property type="protein sequence ID" value="KQL13288"/>
    <property type="gene ID" value="SETIT_025490mg"/>
</dbReference>
<accession>K3ZFY8</accession>
<evidence type="ECO:0000313" key="1">
    <source>
        <dbReference type="EnsemblPlants" id="KQL13288"/>
    </source>
</evidence>
<keyword evidence="2" id="KW-1185">Reference proteome</keyword>
<dbReference type="AlphaFoldDB" id="K3ZFY8"/>
<evidence type="ECO:0000313" key="2">
    <source>
        <dbReference type="Proteomes" id="UP000004995"/>
    </source>
</evidence>
<organism evidence="1 2">
    <name type="scientific">Setaria italica</name>
    <name type="common">Foxtail millet</name>
    <name type="synonym">Panicum italicum</name>
    <dbReference type="NCBI Taxonomy" id="4555"/>
    <lineage>
        <taxon>Eukaryota</taxon>
        <taxon>Viridiplantae</taxon>
        <taxon>Streptophyta</taxon>
        <taxon>Embryophyta</taxon>
        <taxon>Tracheophyta</taxon>
        <taxon>Spermatophyta</taxon>
        <taxon>Magnoliopsida</taxon>
        <taxon>Liliopsida</taxon>
        <taxon>Poales</taxon>
        <taxon>Poaceae</taxon>
        <taxon>PACMAD clade</taxon>
        <taxon>Panicoideae</taxon>
        <taxon>Panicodae</taxon>
        <taxon>Paniceae</taxon>
        <taxon>Cenchrinae</taxon>
        <taxon>Setaria</taxon>
    </lineage>
</organism>
<dbReference type="EMBL" id="AGNK02001444">
    <property type="status" value="NOT_ANNOTATED_CDS"/>
    <property type="molecule type" value="Genomic_DNA"/>
</dbReference>
<proteinExistence type="predicted"/>
<name>K3ZFY8_SETIT</name>
<dbReference type="Proteomes" id="UP000004995">
    <property type="component" value="Unassembled WGS sequence"/>
</dbReference>
<dbReference type="InParanoid" id="K3ZFY8"/>
<protein>
    <submittedName>
        <fullName evidence="1">Uncharacterized protein</fullName>
    </submittedName>
</protein>
<reference evidence="1" key="2">
    <citation type="submission" date="2018-08" db="UniProtKB">
        <authorList>
            <consortium name="EnsemblPlants"/>
        </authorList>
    </citation>
    <scope>IDENTIFICATION</scope>
    <source>
        <strain evidence="1">Yugu1</strain>
    </source>
</reference>